<feature type="compositionally biased region" description="Low complexity" evidence="1">
    <location>
        <begin position="55"/>
        <end position="64"/>
    </location>
</feature>
<proteinExistence type="predicted"/>
<keyword evidence="4" id="KW-1185">Reference proteome</keyword>
<feature type="signal peptide" evidence="2">
    <location>
        <begin position="1"/>
        <end position="26"/>
    </location>
</feature>
<dbReference type="AlphaFoldDB" id="A0A183DSB6"/>
<feature type="region of interest" description="Disordered" evidence="1">
    <location>
        <begin position="323"/>
        <end position="343"/>
    </location>
</feature>
<gene>
    <name evidence="3" type="ORF">GPUH_LOCUS11607</name>
</gene>
<feature type="compositionally biased region" description="Polar residues" evidence="1">
    <location>
        <begin position="73"/>
        <end position="85"/>
    </location>
</feature>
<feature type="compositionally biased region" description="Basic and acidic residues" evidence="1">
    <location>
        <begin position="393"/>
        <end position="406"/>
    </location>
</feature>
<protein>
    <submittedName>
        <fullName evidence="5">Subtilisin</fullName>
    </submittedName>
</protein>
<feature type="region of interest" description="Disordered" evidence="1">
    <location>
        <begin position="377"/>
        <end position="406"/>
    </location>
</feature>
<reference evidence="3 4" key="2">
    <citation type="submission" date="2018-11" db="EMBL/GenBank/DDBJ databases">
        <authorList>
            <consortium name="Pathogen Informatics"/>
        </authorList>
    </citation>
    <scope>NUCLEOTIDE SEQUENCE [LARGE SCALE GENOMIC DNA]</scope>
</reference>
<feature type="region of interest" description="Disordered" evidence="1">
    <location>
        <begin position="48"/>
        <end position="95"/>
    </location>
</feature>
<dbReference type="EMBL" id="UYRT01078664">
    <property type="protein sequence ID" value="VDN19002.1"/>
    <property type="molecule type" value="Genomic_DNA"/>
</dbReference>
<evidence type="ECO:0000313" key="4">
    <source>
        <dbReference type="Proteomes" id="UP000271098"/>
    </source>
</evidence>
<evidence type="ECO:0000313" key="5">
    <source>
        <dbReference type="WBParaSite" id="GPUH_0001162101-mRNA-1"/>
    </source>
</evidence>
<evidence type="ECO:0000256" key="1">
    <source>
        <dbReference type="SAM" id="MobiDB-lite"/>
    </source>
</evidence>
<dbReference type="WBParaSite" id="GPUH_0001162101-mRNA-1">
    <property type="protein sequence ID" value="GPUH_0001162101-mRNA-1"/>
    <property type="gene ID" value="GPUH_0001162101"/>
</dbReference>
<evidence type="ECO:0000313" key="3">
    <source>
        <dbReference type="EMBL" id="VDN19002.1"/>
    </source>
</evidence>
<feature type="chain" id="PRO_5043138869" evidence="2">
    <location>
        <begin position="27"/>
        <end position="1081"/>
    </location>
</feature>
<sequence>MAATAFYCIPLIVCAVLAATLTETTSDNNNIGCIPSCKSEDISNTTQDKNNNIASSNPNKYNNSDNKKKSTRSDVSQLHSVDSDGNSNNLKKSNNNYVKGKFIRIHFGIVRTGNRSNSNDSKNNNNSNINKRFIRTHFGRKLENGNVDNSVRTSPNNDISKELIRFRPLSELKNRNKKDNYSNDKEIITQNSITVELFSNGSLNEMNGIIYINPSGSYKKDELFLTDCCEFLTNSDNISNNISKNSSDNNKGKFICVYDNNSNIPKYSEVDSNSGEKGWIFPFWHPKAFDDRNNTDIFKSNEEISDEKNDICIYDITFNENKSSDSSNIKANDEDKNNNSNGRKGWIAWSPNWLLFDDSKKTTDDISSKEGKINRIHSRLPFDKSNSSNIIESKSENSEDKKEFIRTDDSNNSSCKWKINWTDSRRISDDGNKTSSNIMKNSSMKSRSSARDFITISSCEKFRDTNSASNNTQRNIAVQLIGNISSSKMCGPVSISLDHSLCSKSISDIDNNNSKDKKTRIHNRWVIKIHKSNSILMSNNEAKNAKNYFIMIHSGSTCIGSKRNSSNGDNSIEFIRIYFARRFVTRHYSNTDFLKNNNKTQSSDQKKFIHIIFSENSSYNRNNTNNSNNNETNNDHNKEKSLCFQFGDKFEISGCSILRFNDENSNSDTKKYILIHLNNVRDNSSNKGGILNCTEEDKSDQKGRIICFPSWLFSGTNKSNSFEGNTVHEDAKNKHVYIHFWQRRDDSNKSSRSDILKSSNEEKNTDKEGKFINHRFILVIGNRNSSNFRRNNSEGENDKKKFIRINFGIIINRINNVGSTVLKANNKNDSKNSNKKWFAWSRSRYLFNDSNKTLKNSFQDDKSNAAKFISIHFLEKYSDSNNNINVKLLSSHSSVDINGFFSTDLNDRLCFNNSSRNNNEKKFLIYMCWANPCYNGSNAVKNQNEAYNGDKKKSTNSIFREFSSYSDNNSREALRKNNVGNNGNNNEKSLHIKFRMKLDDNKNNVIEFLKPSVNDSISDTKRKFMHIHFGSKYQKNNNSNVSVLKNSEDNTNKKPKLECTGRAHAIMRFCIGPELLKSLTV</sequence>
<reference evidence="5" key="1">
    <citation type="submission" date="2016-06" db="UniProtKB">
        <authorList>
            <consortium name="WormBaseParasite"/>
        </authorList>
    </citation>
    <scope>IDENTIFICATION</scope>
</reference>
<feature type="compositionally biased region" description="Low complexity" evidence="1">
    <location>
        <begin position="383"/>
        <end position="392"/>
    </location>
</feature>
<organism evidence="5">
    <name type="scientific">Gongylonema pulchrum</name>
    <dbReference type="NCBI Taxonomy" id="637853"/>
    <lineage>
        <taxon>Eukaryota</taxon>
        <taxon>Metazoa</taxon>
        <taxon>Ecdysozoa</taxon>
        <taxon>Nematoda</taxon>
        <taxon>Chromadorea</taxon>
        <taxon>Rhabditida</taxon>
        <taxon>Spirurina</taxon>
        <taxon>Spiruromorpha</taxon>
        <taxon>Spiruroidea</taxon>
        <taxon>Gongylonematidae</taxon>
        <taxon>Gongylonema</taxon>
    </lineage>
</organism>
<dbReference type="Proteomes" id="UP000271098">
    <property type="component" value="Unassembled WGS sequence"/>
</dbReference>
<evidence type="ECO:0000256" key="2">
    <source>
        <dbReference type="SAM" id="SignalP"/>
    </source>
</evidence>
<feature type="compositionally biased region" description="Low complexity" evidence="1">
    <location>
        <begin position="86"/>
        <end position="95"/>
    </location>
</feature>
<keyword evidence="2" id="KW-0732">Signal</keyword>
<accession>A0A183DSB6</accession>
<name>A0A183DSB6_9BILA</name>